<name>A0A6B0U8J1_IXORI</name>
<sequence>MLRRWHFQAWLAATAGAYLAVFLNRCSSGSLFLSSCPRHVCTYTHAPFTARLTVRWKLHVRSTGRTTIFRHMIVHCPIATCRVCGQAVKGRQVIGLASA</sequence>
<protein>
    <submittedName>
        <fullName evidence="1">Putative secreted protein</fullName>
    </submittedName>
</protein>
<dbReference type="EMBL" id="GIFC01005865">
    <property type="protein sequence ID" value="MXU87948.1"/>
    <property type="molecule type" value="Transcribed_RNA"/>
</dbReference>
<evidence type="ECO:0000313" key="1">
    <source>
        <dbReference type="EMBL" id="MXU87948.1"/>
    </source>
</evidence>
<accession>A0A6B0U8J1</accession>
<organism evidence="1">
    <name type="scientific">Ixodes ricinus</name>
    <name type="common">Common tick</name>
    <name type="synonym">Acarus ricinus</name>
    <dbReference type="NCBI Taxonomy" id="34613"/>
    <lineage>
        <taxon>Eukaryota</taxon>
        <taxon>Metazoa</taxon>
        <taxon>Ecdysozoa</taxon>
        <taxon>Arthropoda</taxon>
        <taxon>Chelicerata</taxon>
        <taxon>Arachnida</taxon>
        <taxon>Acari</taxon>
        <taxon>Parasitiformes</taxon>
        <taxon>Ixodida</taxon>
        <taxon>Ixodoidea</taxon>
        <taxon>Ixodidae</taxon>
        <taxon>Ixodinae</taxon>
        <taxon>Ixodes</taxon>
    </lineage>
</organism>
<proteinExistence type="predicted"/>
<reference evidence="1" key="1">
    <citation type="submission" date="2019-12" db="EMBL/GenBank/DDBJ databases">
        <title>An insight into the sialome of adult female Ixodes ricinus ticks feeding for 6 days.</title>
        <authorList>
            <person name="Perner J."/>
            <person name="Ribeiro J.M.C."/>
        </authorList>
    </citation>
    <scope>NUCLEOTIDE SEQUENCE</scope>
    <source>
        <strain evidence="1">Semi-engorged</strain>
        <tissue evidence="1">Salivary glands</tissue>
    </source>
</reference>
<dbReference type="AlphaFoldDB" id="A0A6B0U8J1"/>